<keyword evidence="2" id="KW-1185">Reference proteome</keyword>
<dbReference type="InParanoid" id="Q6BMV6"/>
<sequence length="337" mass="39064">MDSQLQYNISELVQFMDQCNDSNVVTSYSGLNHVNSPTAFNYTAQYELESKSGNEQQKSVRQESNAQHFSAMSFFPLHTSPKIQVLNLRDQEYKEIQKNCRFSKVVEDVHATAPTDLRETLNYDELFDTFINSEVDIQTLKDSVGVLRTHSPLPLPLPLTPKPTPNINMKDSMSRSYVFENENSKDRSYFDVADERDVGRIFRYPDNSNQIFNIGTLKLASNSYKEAKVVSASVNKTIDDEFELKSKYFRSFDNSLKRRQKSQSEEIRSKIRKRNNPTTDEVEWKPLSIFTVYTNFKPEAIDDTDYFENIPQTSCFGRLNMRVKRAWTRGPNKAKLK</sequence>
<protein>
    <submittedName>
        <fullName evidence="1">DEHA2F02266p</fullName>
    </submittedName>
</protein>
<dbReference type="GeneID" id="2903967"/>
<dbReference type="OMA" id="PNINMKD"/>
<dbReference type="EMBL" id="CR382138">
    <property type="protein sequence ID" value="CAG88771.1"/>
    <property type="molecule type" value="Genomic_DNA"/>
</dbReference>
<dbReference type="HOGENOM" id="CLU_823921_0_0_1"/>
<dbReference type="KEGG" id="dha:DEHA2F02266g"/>
<gene>
    <name evidence="1" type="ordered locus">DEHA2F02266g</name>
</gene>
<dbReference type="eggNOG" id="ENOG502RQED">
    <property type="taxonomic scope" value="Eukaryota"/>
</dbReference>
<proteinExistence type="predicted"/>
<reference evidence="1 2" key="1">
    <citation type="journal article" date="2004" name="Nature">
        <title>Genome evolution in yeasts.</title>
        <authorList>
            <consortium name="Genolevures"/>
            <person name="Dujon B."/>
            <person name="Sherman D."/>
            <person name="Fischer G."/>
            <person name="Durrens P."/>
            <person name="Casaregola S."/>
            <person name="Lafontaine I."/>
            <person name="de Montigny J."/>
            <person name="Marck C."/>
            <person name="Neuveglise C."/>
            <person name="Talla E."/>
            <person name="Goffard N."/>
            <person name="Frangeul L."/>
            <person name="Aigle M."/>
            <person name="Anthouard V."/>
            <person name="Babour A."/>
            <person name="Barbe V."/>
            <person name="Barnay S."/>
            <person name="Blanchin S."/>
            <person name="Beckerich J.M."/>
            <person name="Beyne E."/>
            <person name="Bleykasten C."/>
            <person name="Boisrame A."/>
            <person name="Boyer J."/>
            <person name="Cattolico L."/>
            <person name="Confanioleri F."/>
            <person name="de Daruvar A."/>
            <person name="Despons L."/>
            <person name="Fabre E."/>
            <person name="Fairhead C."/>
            <person name="Ferry-Dumazet H."/>
            <person name="Groppi A."/>
            <person name="Hantraye F."/>
            <person name="Hennequin C."/>
            <person name="Jauniaux N."/>
            <person name="Joyet P."/>
            <person name="Kachouri R."/>
            <person name="Kerrest A."/>
            <person name="Koszul R."/>
            <person name="Lemaire M."/>
            <person name="Lesur I."/>
            <person name="Ma L."/>
            <person name="Muller H."/>
            <person name="Nicaud J.M."/>
            <person name="Nikolski M."/>
            <person name="Oztas S."/>
            <person name="Ozier-Kalogeropoulos O."/>
            <person name="Pellenz S."/>
            <person name="Potier S."/>
            <person name="Richard G.F."/>
            <person name="Straub M.L."/>
            <person name="Suleau A."/>
            <person name="Swennene D."/>
            <person name="Tekaia F."/>
            <person name="Wesolowski-Louvel M."/>
            <person name="Westhof E."/>
            <person name="Wirth B."/>
            <person name="Zeniou-Meyer M."/>
            <person name="Zivanovic I."/>
            <person name="Bolotin-Fukuhara M."/>
            <person name="Thierry A."/>
            <person name="Bouchier C."/>
            <person name="Caudron B."/>
            <person name="Scarpelli C."/>
            <person name="Gaillardin C."/>
            <person name="Weissenbach J."/>
            <person name="Wincker P."/>
            <person name="Souciet J.L."/>
        </authorList>
    </citation>
    <scope>NUCLEOTIDE SEQUENCE [LARGE SCALE GENOMIC DNA]</scope>
    <source>
        <strain evidence="2">ATCC 36239 / CBS 767 / BCRC 21394 / JCM 1990 / NBRC 0083 / IGC 2968</strain>
    </source>
</reference>
<dbReference type="Proteomes" id="UP000000599">
    <property type="component" value="Chromosome F"/>
</dbReference>
<name>Q6BMV6_DEBHA</name>
<dbReference type="AlphaFoldDB" id="Q6BMV6"/>
<dbReference type="RefSeq" id="XP_460464.1">
    <property type="nucleotide sequence ID" value="XM_460464.1"/>
</dbReference>
<evidence type="ECO:0000313" key="2">
    <source>
        <dbReference type="Proteomes" id="UP000000599"/>
    </source>
</evidence>
<evidence type="ECO:0000313" key="1">
    <source>
        <dbReference type="EMBL" id="CAG88771.1"/>
    </source>
</evidence>
<organism evidence="1 2">
    <name type="scientific">Debaryomyces hansenii (strain ATCC 36239 / CBS 767 / BCRC 21394 / JCM 1990 / NBRC 0083 / IGC 2968)</name>
    <name type="common">Yeast</name>
    <name type="synonym">Torulaspora hansenii</name>
    <dbReference type="NCBI Taxonomy" id="284592"/>
    <lineage>
        <taxon>Eukaryota</taxon>
        <taxon>Fungi</taxon>
        <taxon>Dikarya</taxon>
        <taxon>Ascomycota</taxon>
        <taxon>Saccharomycotina</taxon>
        <taxon>Pichiomycetes</taxon>
        <taxon>Debaryomycetaceae</taxon>
        <taxon>Debaryomyces</taxon>
    </lineage>
</organism>
<dbReference type="VEuPathDB" id="FungiDB:DEHA2F02266g"/>
<dbReference type="STRING" id="284592.Q6BMV6"/>
<accession>Q6BMV6</accession>
<dbReference type="OrthoDB" id="4096135at2759"/>